<name>A0AAV5M3Y2_9ROSI</name>
<dbReference type="EMBL" id="BPVZ01000182">
    <property type="protein sequence ID" value="GKV44470.1"/>
    <property type="molecule type" value="Genomic_DNA"/>
</dbReference>
<evidence type="ECO:0000313" key="2">
    <source>
        <dbReference type="Proteomes" id="UP001054252"/>
    </source>
</evidence>
<sequence>MDCGPVVDKCDGLKEYDGLVANPSGMVGSSKENRLDDDNVGQLASVREIDRGDLMGQRHRKIKECYSKEPAELWAERGQLVTPRTKLRQGRREMARKVATETVKRVGSMSLSDGCIMHRNQVIQRELNLHEVRKMMRVGKRLGIEMQDNEDAVESRLLELEDRDEERGRNLKRN</sequence>
<dbReference type="Proteomes" id="UP001054252">
    <property type="component" value="Unassembled WGS sequence"/>
</dbReference>
<protein>
    <submittedName>
        <fullName evidence="1">Uncharacterized protein</fullName>
    </submittedName>
</protein>
<reference evidence="1 2" key="1">
    <citation type="journal article" date="2021" name="Commun. Biol.">
        <title>The genome of Shorea leprosula (Dipterocarpaceae) highlights the ecological relevance of drought in aseasonal tropical rainforests.</title>
        <authorList>
            <person name="Ng K.K.S."/>
            <person name="Kobayashi M.J."/>
            <person name="Fawcett J.A."/>
            <person name="Hatakeyama M."/>
            <person name="Paape T."/>
            <person name="Ng C.H."/>
            <person name="Ang C.C."/>
            <person name="Tnah L.H."/>
            <person name="Lee C.T."/>
            <person name="Nishiyama T."/>
            <person name="Sese J."/>
            <person name="O'Brien M.J."/>
            <person name="Copetti D."/>
            <person name="Mohd Noor M.I."/>
            <person name="Ong R.C."/>
            <person name="Putra M."/>
            <person name="Sireger I.Z."/>
            <person name="Indrioko S."/>
            <person name="Kosugi Y."/>
            <person name="Izuno A."/>
            <person name="Isagi Y."/>
            <person name="Lee S.L."/>
            <person name="Shimizu K.K."/>
        </authorList>
    </citation>
    <scope>NUCLEOTIDE SEQUENCE [LARGE SCALE GENOMIC DNA]</scope>
    <source>
        <strain evidence="1">214</strain>
    </source>
</reference>
<gene>
    <name evidence="1" type="ORF">SLEP1_g51655</name>
</gene>
<organism evidence="1 2">
    <name type="scientific">Rubroshorea leprosula</name>
    <dbReference type="NCBI Taxonomy" id="152421"/>
    <lineage>
        <taxon>Eukaryota</taxon>
        <taxon>Viridiplantae</taxon>
        <taxon>Streptophyta</taxon>
        <taxon>Embryophyta</taxon>
        <taxon>Tracheophyta</taxon>
        <taxon>Spermatophyta</taxon>
        <taxon>Magnoliopsida</taxon>
        <taxon>eudicotyledons</taxon>
        <taxon>Gunneridae</taxon>
        <taxon>Pentapetalae</taxon>
        <taxon>rosids</taxon>
        <taxon>malvids</taxon>
        <taxon>Malvales</taxon>
        <taxon>Dipterocarpaceae</taxon>
        <taxon>Rubroshorea</taxon>
    </lineage>
</organism>
<dbReference type="AlphaFoldDB" id="A0AAV5M3Y2"/>
<keyword evidence="2" id="KW-1185">Reference proteome</keyword>
<accession>A0AAV5M3Y2</accession>
<comment type="caution">
    <text evidence="1">The sequence shown here is derived from an EMBL/GenBank/DDBJ whole genome shotgun (WGS) entry which is preliminary data.</text>
</comment>
<proteinExistence type="predicted"/>
<evidence type="ECO:0000313" key="1">
    <source>
        <dbReference type="EMBL" id="GKV44470.1"/>
    </source>
</evidence>